<dbReference type="Pfam" id="PF20174">
    <property type="entry name" value="DUF6540"/>
    <property type="match status" value="1"/>
</dbReference>
<dbReference type="OrthoDB" id="3016366at2759"/>
<dbReference type="Proteomes" id="UP000030669">
    <property type="component" value="Unassembled WGS sequence"/>
</dbReference>
<proteinExistence type="predicted"/>
<evidence type="ECO:0000313" key="2">
    <source>
        <dbReference type="Proteomes" id="UP000030669"/>
    </source>
</evidence>
<reference evidence="1 2" key="1">
    <citation type="journal article" date="2012" name="Science">
        <title>The Paleozoic origin of enzymatic lignin decomposition reconstructed from 31 fungal genomes.</title>
        <authorList>
            <person name="Floudas D."/>
            <person name="Binder M."/>
            <person name="Riley R."/>
            <person name="Barry K."/>
            <person name="Blanchette R.A."/>
            <person name="Henrissat B."/>
            <person name="Martinez A.T."/>
            <person name="Otillar R."/>
            <person name="Spatafora J.W."/>
            <person name="Yadav J.S."/>
            <person name="Aerts A."/>
            <person name="Benoit I."/>
            <person name="Boyd A."/>
            <person name="Carlson A."/>
            <person name="Copeland A."/>
            <person name="Coutinho P.M."/>
            <person name="de Vries R.P."/>
            <person name="Ferreira P."/>
            <person name="Findley K."/>
            <person name="Foster B."/>
            <person name="Gaskell J."/>
            <person name="Glotzer D."/>
            <person name="Gorecki P."/>
            <person name="Heitman J."/>
            <person name="Hesse C."/>
            <person name="Hori C."/>
            <person name="Igarashi K."/>
            <person name="Jurgens J.A."/>
            <person name="Kallen N."/>
            <person name="Kersten P."/>
            <person name="Kohler A."/>
            <person name="Kuees U."/>
            <person name="Kumar T.K.A."/>
            <person name="Kuo A."/>
            <person name="LaButti K."/>
            <person name="Larrondo L.F."/>
            <person name="Lindquist E."/>
            <person name="Ling A."/>
            <person name="Lombard V."/>
            <person name="Lucas S."/>
            <person name="Lundell T."/>
            <person name="Martin R."/>
            <person name="McLaughlin D.J."/>
            <person name="Morgenstern I."/>
            <person name="Morin E."/>
            <person name="Murat C."/>
            <person name="Nagy L.G."/>
            <person name="Nolan M."/>
            <person name="Ohm R.A."/>
            <person name="Patyshakuliyeva A."/>
            <person name="Rokas A."/>
            <person name="Ruiz-Duenas F.J."/>
            <person name="Sabat G."/>
            <person name="Salamov A."/>
            <person name="Samejima M."/>
            <person name="Schmutz J."/>
            <person name="Slot J.C."/>
            <person name="St John F."/>
            <person name="Stenlid J."/>
            <person name="Sun H."/>
            <person name="Sun S."/>
            <person name="Syed K."/>
            <person name="Tsang A."/>
            <person name="Wiebenga A."/>
            <person name="Young D."/>
            <person name="Pisabarro A."/>
            <person name="Eastwood D.C."/>
            <person name="Martin F."/>
            <person name="Cullen D."/>
            <person name="Grigoriev I.V."/>
            <person name="Hibbett D.S."/>
        </authorList>
    </citation>
    <scope>NUCLEOTIDE SEQUENCE [LARGE SCALE GENOMIC DNA]</scope>
    <source>
        <strain evidence="1 2">ATCC 11539</strain>
    </source>
</reference>
<sequence>MSLQTGGLYIMLFARATPNDYHWALYHHTQPTKGTKWHIKNICDSWMTDHNVTSSAAKEFLLMGFLRIANVQPDRAEEVDQLARSIPHTTAGVTCRTWVLDAVRKLVAAGIVQCNDIDGLEAEAKAFGYSQFDDTNANKQPRPVVDSKVCAL</sequence>
<protein>
    <submittedName>
        <fullName evidence="1">Uncharacterized protein</fullName>
    </submittedName>
</protein>
<evidence type="ECO:0000313" key="1">
    <source>
        <dbReference type="EMBL" id="EPQ56482.1"/>
    </source>
</evidence>
<keyword evidence="2" id="KW-1185">Reference proteome</keyword>
<accession>S7QAY9</accession>
<dbReference type="EMBL" id="KB469300">
    <property type="protein sequence ID" value="EPQ56482.1"/>
    <property type="molecule type" value="Genomic_DNA"/>
</dbReference>
<dbReference type="RefSeq" id="XP_007865208.1">
    <property type="nucleotide sequence ID" value="XM_007867017.1"/>
</dbReference>
<name>S7QAY9_GLOTA</name>
<dbReference type="InterPro" id="IPR046670">
    <property type="entry name" value="DUF6540"/>
</dbReference>
<dbReference type="HOGENOM" id="CLU_095741_0_1_1"/>
<gene>
    <name evidence="1" type="ORF">GLOTRDRAFT_128426</name>
</gene>
<dbReference type="KEGG" id="gtr:GLOTRDRAFT_128426"/>
<dbReference type="eggNOG" id="ENOG502SQ06">
    <property type="taxonomic scope" value="Eukaryota"/>
</dbReference>
<organism evidence="1 2">
    <name type="scientific">Gloeophyllum trabeum (strain ATCC 11539 / FP-39264 / Madison 617)</name>
    <name type="common">Brown rot fungus</name>
    <dbReference type="NCBI Taxonomy" id="670483"/>
    <lineage>
        <taxon>Eukaryota</taxon>
        <taxon>Fungi</taxon>
        <taxon>Dikarya</taxon>
        <taxon>Basidiomycota</taxon>
        <taxon>Agaricomycotina</taxon>
        <taxon>Agaricomycetes</taxon>
        <taxon>Gloeophyllales</taxon>
        <taxon>Gloeophyllaceae</taxon>
        <taxon>Gloeophyllum</taxon>
    </lineage>
</organism>
<dbReference type="OMA" id="FTENFLC"/>
<dbReference type="GeneID" id="19301729"/>
<dbReference type="AlphaFoldDB" id="S7QAY9"/>